<evidence type="ECO:0000256" key="5">
    <source>
        <dbReference type="ARBA" id="ARBA00022692"/>
    </source>
</evidence>
<gene>
    <name evidence="9" type="ORF">C3B54_11163</name>
</gene>
<protein>
    <submittedName>
        <fullName evidence="9">Sialyltransferase</fullName>
    </submittedName>
</protein>
<dbReference type="AlphaFoldDB" id="A0A2L2BNE8"/>
<dbReference type="EMBL" id="CP026923">
    <property type="protein sequence ID" value="AVG23167.1"/>
    <property type="molecule type" value="Genomic_DNA"/>
</dbReference>
<reference evidence="9 10" key="1">
    <citation type="submission" date="2018-02" db="EMBL/GenBank/DDBJ databases">
        <title>Complete genome of the streamlined marine actinobacterium Pontimonas salivibrio CL-TW6 adapted to coastal planktonic lifestype.</title>
        <authorList>
            <person name="Cho B.C."/>
            <person name="Hardies S.C."/>
            <person name="Jang G.I."/>
            <person name="Hwang C.Y."/>
        </authorList>
    </citation>
    <scope>NUCLEOTIDE SEQUENCE [LARGE SCALE GENOMIC DNA]</scope>
    <source>
        <strain evidence="9 10">CL-TW6</strain>
    </source>
</reference>
<dbReference type="Gene3D" id="3.90.1480.20">
    <property type="entry name" value="Glycosyl transferase family 29"/>
    <property type="match status" value="1"/>
</dbReference>
<evidence type="ECO:0000256" key="7">
    <source>
        <dbReference type="ARBA" id="ARBA00023136"/>
    </source>
</evidence>
<keyword evidence="5" id="KW-0812">Transmembrane</keyword>
<evidence type="ECO:0000256" key="4">
    <source>
        <dbReference type="ARBA" id="ARBA00022679"/>
    </source>
</evidence>
<evidence type="ECO:0000256" key="6">
    <source>
        <dbReference type="ARBA" id="ARBA00022989"/>
    </source>
</evidence>
<accession>A0A2L2BNE8</accession>
<evidence type="ECO:0000313" key="10">
    <source>
        <dbReference type="Proteomes" id="UP000243077"/>
    </source>
</evidence>
<evidence type="ECO:0000256" key="1">
    <source>
        <dbReference type="ARBA" id="ARBA00004167"/>
    </source>
</evidence>
<keyword evidence="7" id="KW-0472">Membrane</keyword>
<dbReference type="KEGG" id="psai:C3B54_11163"/>
<organism evidence="9 10">
    <name type="scientific">Pontimonas salivibrio</name>
    <dbReference type="NCBI Taxonomy" id="1159327"/>
    <lineage>
        <taxon>Bacteria</taxon>
        <taxon>Bacillati</taxon>
        <taxon>Actinomycetota</taxon>
        <taxon>Actinomycetes</taxon>
        <taxon>Micrococcales</taxon>
        <taxon>Microbacteriaceae</taxon>
        <taxon>Pontimonas</taxon>
    </lineage>
</organism>
<dbReference type="InterPro" id="IPR001675">
    <property type="entry name" value="Glyco_trans_29"/>
</dbReference>
<evidence type="ECO:0000313" key="9">
    <source>
        <dbReference type="EMBL" id="AVG23167.1"/>
    </source>
</evidence>
<proteinExistence type="predicted"/>
<keyword evidence="4 9" id="KW-0808">Transferase</keyword>
<evidence type="ECO:0000256" key="3">
    <source>
        <dbReference type="ARBA" id="ARBA00022676"/>
    </source>
</evidence>
<keyword evidence="10" id="KW-1185">Reference proteome</keyword>
<comment type="subcellular location">
    <subcellularLocation>
        <location evidence="2">Endomembrane system</location>
    </subcellularLocation>
    <subcellularLocation>
        <location evidence="1">Membrane</location>
        <topology evidence="1">Single-pass membrane protein</topology>
    </subcellularLocation>
</comment>
<keyword evidence="3 9" id="KW-0328">Glycosyltransferase</keyword>
<dbReference type="GO" id="GO:0008373">
    <property type="term" value="F:sialyltransferase activity"/>
    <property type="evidence" value="ECO:0007669"/>
    <property type="project" value="InterPro"/>
</dbReference>
<dbReference type="GO" id="GO:0012505">
    <property type="term" value="C:endomembrane system"/>
    <property type="evidence" value="ECO:0007669"/>
    <property type="project" value="UniProtKB-SubCell"/>
</dbReference>
<sequence length="194" mass="21377">MANPGVFPWHEKTVALVGSAESLLSSDFGPDIDSHDIVVRINQGAFAALQPESTGLRTDYVFLTLTGGTIRAKAMFLWKAKRSARRGVVLMSQKGRSLFGIDLAGFFLHYPASWQDALITQLGHRPSTGAMAVDLLTRTLASPEQLDLYGFDFFRTPDIAHGRNRVVAHDPDVERSYILGQVPPERFHASPEVN</sequence>
<evidence type="ECO:0000256" key="8">
    <source>
        <dbReference type="ARBA" id="ARBA00023180"/>
    </source>
</evidence>
<evidence type="ECO:0000256" key="2">
    <source>
        <dbReference type="ARBA" id="ARBA00004308"/>
    </source>
</evidence>
<name>A0A2L2BNE8_9MICO</name>
<keyword evidence="8" id="KW-0325">Glycoprotein</keyword>
<dbReference type="GO" id="GO:0016020">
    <property type="term" value="C:membrane"/>
    <property type="evidence" value="ECO:0007669"/>
    <property type="project" value="UniProtKB-SubCell"/>
</dbReference>
<keyword evidence="6" id="KW-1133">Transmembrane helix</keyword>
<dbReference type="Proteomes" id="UP000243077">
    <property type="component" value="Chromosome"/>
</dbReference>
<dbReference type="InterPro" id="IPR038578">
    <property type="entry name" value="GT29-like_sf"/>
</dbReference>
<dbReference type="Pfam" id="PF00777">
    <property type="entry name" value="Glyco_transf_29"/>
    <property type="match status" value="1"/>
</dbReference>